<dbReference type="SMART" id="SM00382">
    <property type="entry name" value="AAA"/>
    <property type="match status" value="1"/>
</dbReference>
<dbReference type="InterPro" id="IPR050388">
    <property type="entry name" value="ABC_Ni/Peptide_Import"/>
</dbReference>
<dbReference type="FunFam" id="3.40.50.300:FF:000016">
    <property type="entry name" value="Oligopeptide ABC transporter ATP-binding component"/>
    <property type="match status" value="1"/>
</dbReference>
<evidence type="ECO:0000256" key="5">
    <source>
        <dbReference type="ARBA" id="ARBA00022741"/>
    </source>
</evidence>
<gene>
    <name evidence="11" type="ORF">EVA69_03615</name>
</gene>
<protein>
    <recommendedName>
        <fullName evidence="8">ABC-type dipeptide transporter</fullName>
        <ecNumber evidence="8">7.4.2.9</ecNumber>
    </recommendedName>
</protein>
<evidence type="ECO:0000256" key="2">
    <source>
        <dbReference type="ARBA" id="ARBA00005417"/>
    </source>
</evidence>
<proteinExistence type="inferred from homology"/>
<dbReference type="GO" id="GO:0005524">
    <property type="term" value="F:ATP binding"/>
    <property type="evidence" value="ECO:0007669"/>
    <property type="project" value="UniProtKB-KW"/>
</dbReference>
<keyword evidence="5" id="KW-0547">Nucleotide-binding</keyword>
<evidence type="ECO:0000256" key="8">
    <source>
        <dbReference type="ARBA" id="ARBA00038852"/>
    </source>
</evidence>
<dbReference type="PROSITE" id="PS00211">
    <property type="entry name" value="ABC_TRANSPORTER_1"/>
    <property type="match status" value="1"/>
</dbReference>
<dbReference type="Pfam" id="PF08352">
    <property type="entry name" value="oligo_HPY"/>
    <property type="match status" value="1"/>
</dbReference>
<reference evidence="11 12" key="1">
    <citation type="submission" date="2019-02" db="EMBL/GenBank/DDBJ databases">
        <title>Prokaryotic population dynamics and viral predation in marine succession experiment using metagenomics: the confinement effect.</title>
        <authorList>
            <person name="Haro-Moreno J.M."/>
            <person name="Rodriguez-Valera F."/>
            <person name="Lopez-Perez M."/>
        </authorList>
    </citation>
    <scope>NUCLEOTIDE SEQUENCE [LARGE SCALE GENOMIC DNA]</scope>
    <source>
        <strain evidence="11">MED-G158</strain>
    </source>
</reference>
<evidence type="ECO:0000313" key="12">
    <source>
        <dbReference type="Proteomes" id="UP000320404"/>
    </source>
</evidence>
<keyword evidence="4" id="KW-1003">Cell membrane</keyword>
<dbReference type="EMBL" id="SHAH01000043">
    <property type="protein sequence ID" value="RZO75886.1"/>
    <property type="molecule type" value="Genomic_DNA"/>
</dbReference>
<evidence type="ECO:0000256" key="4">
    <source>
        <dbReference type="ARBA" id="ARBA00022475"/>
    </source>
</evidence>
<dbReference type="GO" id="GO:0015833">
    <property type="term" value="P:peptide transport"/>
    <property type="evidence" value="ECO:0007669"/>
    <property type="project" value="InterPro"/>
</dbReference>
<accession>A0A520S086</accession>
<dbReference type="PANTHER" id="PTHR43297">
    <property type="entry name" value="OLIGOPEPTIDE TRANSPORT ATP-BINDING PROTEIN APPD"/>
    <property type="match status" value="1"/>
</dbReference>
<sequence length="342" mass="37374">MNADAPLLEVENLHVEFDTYGGTVEAVRGVDFTVEQGQTLAIVGESGCGKSVTVQSIMGLIPMPPGRITAGSARLRGHEVLGRNRIDGKEIRGREIGMIFQDPMTSLNPTMSIGAQIAEPLQVHRGYSATDAFAEAVHLLEMSKIPEAAKRARQYPFEFSGGMLQRAMIAMAISCKPSILIADEPTTALDVTIQAQILDLMQDLQKETGMAIILITHDLGVVARMADEVAVMYAGRVVEHGSADDVFYRSAHPYTVGLKEAMPTNDPALQHELKPIEGSPPDLFAPPRGCGYCARCPHAMQVCDVQPPSDHFLHDHHFSRCWLHHEQAPIKPETIYFKDAKA</sequence>
<evidence type="ECO:0000256" key="3">
    <source>
        <dbReference type="ARBA" id="ARBA00022448"/>
    </source>
</evidence>
<feature type="domain" description="ABC transporter" evidence="10">
    <location>
        <begin position="8"/>
        <end position="259"/>
    </location>
</feature>
<dbReference type="SUPFAM" id="SSF52540">
    <property type="entry name" value="P-loop containing nucleoside triphosphate hydrolases"/>
    <property type="match status" value="1"/>
</dbReference>
<evidence type="ECO:0000259" key="10">
    <source>
        <dbReference type="PROSITE" id="PS50893"/>
    </source>
</evidence>
<dbReference type="InterPro" id="IPR017871">
    <property type="entry name" value="ABC_transporter-like_CS"/>
</dbReference>
<evidence type="ECO:0000256" key="6">
    <source>
        <dbReference type="ARBA" id="ARBA00022840"/>
    </source>
</evidence>
<dbReference type="InterPro" id="IPR013563">
    <property type="entry name" value="Oligopep_ABC_C"/>
</dbReference>
<dbReference type="AlphaFoldDB" id="A0A520S086"/>
<dbReference type="Gene3D" id="3.40.50.300">
    <property type="entry name" value="P-loop containing nucleotide triphosphate hydrolases"/>
    <property type="match status" value="1"/>
</dbReference>
<comment type="catalytic activity">
    <reaction evidence="9">
        <text>a dipeptide(out) + ATP + H2O = a dipeptide(in) + ADP + phosphate + H(+)</text>
        <dbReference type="Rhea" id="RHEA:23120"/>
        <dbReference type="ChEBI" id="CHEBI:15377"/>
        <dbReference type="ChEBI" id="CHEBI:15378"/>
        <dbReference type="ChEBI" id="CHEBI:30616"/>
        <dbReference type="ChEBI" id="CHEBI:43474"/>
        <dbReference type="ChEBI" id="CHEBI:90799"/>
        <dbReference type="ChEBI" id="CHEBI:456216"/>
        <dbReference type="EC" id="7.4.2.9"/>
    </reaction>
</comment>
<evidence type="ECO:0000256" key="9">
    <source>
        <dbReference type="ARBA" id="ARBA00047356"/>
    </source>
</evidence>
<dbReference type="GO" id="GO:0055085">
    <property type="term" value="P:transmembrane transport"/>
    <property type="evidence" value="ECO:0007669"/>
    <property type="project" value="UniProtKB-ARBA"/>
</dbReference>
<dbReference type="PANTHER" id="PTHR43297:SF2">
    <property type="entry name" value="DIPEPTIDE TRANSPORT ATP-BINDING PROTEIN DPPD"/>
    <property type="match status" value="1"/>
</dbReference>
<dbReference type="GO" id="GO:0016887">
    <property type="term" value="F:ATP hydrolysis activity"/>
    <property type="evidence" value="ECO:0007669"/>
    <property type="project" value="InterPro"/>
</dbReference>
<evidence type="ECO:0000256" key="1">
    <source>
        <dbReference type="ARBA" id="ARBA00004417"/>
    </source>
</evidence>
<evidence type="ECO:0000313" key="11">
    <source>
        <dbReference type="EMBL" id="RZO75886.1"/>
    </source>
</evidence>
<dbReference type="GO" id="GO:0005886">
    <property type="term" value="C:plasma membrane"/>
    <property type="evidence" value="ECO:0007669"/>
    <property type="project" value="UniProtKB-SubCell"/>
</dbReference>
<name>A0A520S086_9GAMM</name>
<dbReference type="EC" id="7.4.2.9" evidence="8"/>
<dbReference type="InterPro" id="IPR027417">
    <property type="entry name" value="P-loop_NTPase"/>
</dbReference>
<dbReference type="NCBIfam" id="TIGR01727">
    <property type="entry name" value="oligo_HPY"/>
    <property type="match status" value="1"/>
</dbReference>
<comment type="subcellular location">
    <subcellularLocation>
        <location evidence="1">Cell inner membrane</location>
        <topology evidence="1">Peripheral membrane protein</topology>
    </subcellularLocation>
</comment>
<evidence type="ECO:0000256" key="7">
    <source>
        <dbReference type="ARBA" id="ARBA00023136"/>
    </source>
</evidence>
<comment type="similarity">
    <text evidence="2">Belongs to the ABC transporter superfamily.</text>
</comment>
<dbReference type="PROSITE" id="PS50893">
    <property type="entry name" value="ABC_TRANSPORTER_2"/>
    <property type="match status" value="1"/>
</dbReference>
<dbReference type="Pfam" id="PF00005">
    <property type="entry name" value="ABC_tran"/>
    <property type="match status" value="1"/>
</dbReference>
<organism evidence="11 12">
    <name type="scientific">OM182 bacterium</name>
    <dbReference type="NCBI Taxonomy" id="2510334"/>
    <lineage>
        <taxon>Bacteria</taxon>
        <taxon>Pseudomonadati</taxon>
        <taxon>Pseudomonadota</taxon>
        <taxon>Gammaproteobacteria</taxon>
        <taxon>OMG group</taxon>
        <taxon>OM182 clade</taxon>
    </lineage>
</organism>
<dbReference type="CDD" id="cd03257">
    <property type="entry name" value="ABC_NikE_OppD_transporters"/>
    <property type="match status" value="1"/>
</dbReference>
<dbReference type="InterPro" id="IPR003439">
    <property type="entry name" value="ABC_transporter-like_ATP-bd"/>
</dbReference>
<comment type="caution">
    <text evidence="11">The sequence shown here is derived from an EMBL/GenBank/DDBJ whole genome shotgun (WGS) entry which is preliminary data.</text>
</comment>
<keyword evidence="3" id="KW-0813">Transport</keyword>
<keyword evidence="6 11" id="KW-0067">ATP-binding</keyword>
<keyword evidence="7" id="KW-0472">Membrane</keyword>
<dbReference type="InterPro" id="IPR003593">
    <property type="entry name" value="AAA+_ATPase"/>
</dbReference>
<dbReference type="Proteomes" id="UP000320404">
    <property type="component" value="Unassembled WGS sequence"/>
</dbReference>